<dbReference type="EMBL" id="JAFEUM010000001">
    <property type="protein sequence ID" value="MBM7034870.1"/>
    <property type="molecule type" value="Genomic_DNA"/>
</dbReference>
<reference evidence="3 4" key="1">
    <citation type="submission" date="2021-02" db="EMBL/GenBank/DDBJ databases">
        <authorList>
            <person name="Park J.-S."/>
        </authorList>
    </citation>
    <scope>NUCLEOTIDE SEQUENCE [LARGE SCALE GENOMIC DNA]</scope>
    <source>
        <strain evidence="3 4">188UL20-2</strain>
    </source>
</reference>
<sequence length="182" mass="19658">MSRLRCVKLTLVGMIATAAFGLQAAESLVEVRLIADLDDERGYCLDIAGGQGEQAPVERGLQAHTCYDYTGEILVDQAFVEGDFAQGQFNIQYFDVCMSASTLDEGASLMLDACDSSDSQGFDFQQNGQIVLNANPSLCVTASATEKKEGRGGSPAHVMRPVTLEVCADDNADYQKWTTFSF</sequence>
<accession>A0ABS2HB91</accession>
<proteinExistence type="predicted"/>
<dbReference type="Proteomes" id="UP000809621">
    <property type="component" value="Unassembled WGS sequence"/>
</dbReference>
<dbReference type="CDD" id="cd00161">
    <property type="entry name" value="beta-trefoil_Ricin-like"/>
    <property type="match status" value="1"/>
</dbReference>
<dbReference type="SUPFAM" id="SSF50370">
    <property type="entry name" value="Ricin B-like lectins"/>
    <property type="match status" value="1"/>
</dbReference>
<dbReference type="PROSITE" id="PS50231">
    <property type="entry name" value="RICIN_B_LECTIN"/>
    <property type="match status" value="1"/>
</dbReference>
<comment type="caution">
    <text evidence="3">The sequence shown here is derived from an EMBL/GenBank/DDBJ whole genome shotgun (WGS) entry which is preliminary data.</text>
</comment>
<protein>
    <submittedName>
        <fullName evidence="3">Ricin-type beta-trefoil lectin domain protein</fullName>
    </submittedName>
</protein>
<dbReference type="InterPro" id="IPR035992">
    <property type="entry name" value="Ricin_B-like_lectins"/>
</dbReference>
<evidence type="ECO:0000259" key="2">
    <source>
        <dbReference type="Pfam" id="PF00652"/>
    </source>
</evidence>
<dbReference type="Pfam" id="PF00652">
    <property type="entry name" value="Ricin_B_lectin"/>
    <property type="match status" value="1"/>
</dbReference>
<name>A0ABS2HB91_9VIBR</name>
<evidence type="ECO:0000256" key="1">
    <source>
        <dbReference type="SAM" id="SignalP"/>
    </source>
</evidence>
<evidence type="ECO:0000313" key="4">
    <source>
        <dbReference type="Proteomes" id="UP000809621"/>
    </source>
</evidence>
<gene>
    <name evidence="3" type="ORF">JQC93_00515</name>
</gene>
<keyword evidence="1" id="KW-0732">Signal</keyword>
<dbReference type="RefSeq" id="WP_205156529.1">
    <property type="nucleotide sequence ID" value="NZ_JAFEUM010000001.1"/>
</dbReference>
<keyword evidence="4" id="KW-1185">Reference proteome</keyword>
<dbReference type="InterPro" id="IPR000772">
    <property type="entry name" value="Ricin_B_lectin"/>
</dbReference>
<feature type="signal peptide" evidence="1">
    <location>
        <begin position="1"/>
        <end position="24"/>
    </location>
</feature>
<organism evidence="3 4">
    <name type="scientific">Vibrio ulleungensis</name>
    <dbReference type="NCBI Taxonomy" id="2807619"/>
    <lineage>
        <taxon>Bacteria</taxon>
        <taxon>Pseudomonadati</taxon>
        <taxon>Pseudomonadota</taxon>
        <taxon>Gammaproteobacteria</taxon>
        <taxon>Vibrionales</taxon>
        <taxon>Vibrionaceae</taxon>
        <taxon>Vibrio</taxon>
    </lineage>
</organism>
<evidence type="ECO:0000313" key="3">
    <source>
        <dbReference type="EMBL" id="MBM7034870.1"/>
    </source>
</evidence>
<feature type="chain" id="PRO_5046543044" evidence="1">
    <location>
        <begin position="25"/>
        <end position="182"/>
    </location>
</feature>
<dbReference type="Gene3D" id="2.80.10.50">
    <property type="match status" value="1"/>
</dbReference>
<feature type="domain" description="Ricin B lectin" evidence="2">
    <location>
        <begin position="40"/>
        <end position="177"/>
    </location>
</feature>